<keyword evidence="8" id="KW-0539">Nucleus</keyword>
<evidence type="ECO:0000256" key="12">
    <source>
        <dbReference type="SAM" id="Phobius"/>
    </source>
</evidence>
<evidence type="ECO:0000259" key="13">
    <source>
        <dbReference type="PROSITE" id="PS51192"/>
    </source>
</evidence>
<evidence type="ECO:0000259" key="14">
    <source>
        <dbReference type="PROSITE" id="PS51194"/>
    </source>
</evidence>
<dbReference type="GO" id="GO:0003723">
    <property type="term" value="F:RNA binding"/>
    <property type="evidence" value="ECO:0007669"/>
    <property type="project" value="UniProtKB-KW"/>
</dbReference>
<keyword evidence="6" id="KW-0067">ATP-binding</keyword>
<evidence type="ECO:0000256" key="7">
    <source>
        <dbReference type="ARBA" id="ARBA00022884"/>
    </source>
</evidence>
<dbReference type="InterPro" id="IPR014001">
    <property type="entry name" value="Helicase_ATP-bd"/>
</dbReference>
<dbReference type="FunFam" id="3.40.50.300:FF:000168">
    <property type="entry name" value="DEAD-box ATP-dependent RNA helicase 56-like"/>
    <property type="match status" value="1"/>
</dbReference>
<dbReference type="Pfam" id="PF00271">
    <property type="entry name" value="Helicase_C"/>
    <property type="match status" value="1"/>
</dbReference>
<dbReference type="EC" id="3.6.4.13" evidence="2"/>
<dbReference type="Gene3D" id="3.40.50.300">
    <property type="entry name" value="P-loop containing nucleotide triphosphate hydrolases"/>
    <property type="match status" value="2"/>
</dbReference>
<keyword evidence="5" id="KW-0347">Helicase</keyword>
<dbReference type="AlphaFoldDB" id="A0A3P6DCG5"/>
<evidence type="ECO:0000256" key="5">
    <source>
        <dbReference type="ARBA" id="ARBA00022806"/>
    </source>
</evidence>
<evidence type="ECO:0000256" key="11">
    <source>
        <dbReference type="ARBA" id="ARBA00065936"/>
    </source>
</evidence>
<dbReference type="SMART" id="SM00487">
    <property type="entry name" value="DEXDc"/>
    <property type="match status" value="1"/>
</dbReference>
<dbReference type="SUPFAM" id="SSF52540">
    <property type="entry name" value="P-loop containing nucleoside triphosphate hydrolases"/>
    <property type="match status" value="1"/>
</dbReference>
<evidence type="ECO:0000256" key="1">
    <source>
        <dbReference type="ARBA" id="ARBA00004123"/>
    </source>
</evidence>
<dbReference type="EMBL" id="LR031577">
    <property type="protein sequence ID" value="VDD20085.1"/>
    <property type="molecule type" value="Genomic_DNA"/>
</dbReference>
<accession>A0A3P6DCG5</accession>
<keyword evidence="3" id="KW-0547">Nucleotide-binding</keyword>
<feature type="transmembrane region" description="Helical" evidence="12">
    <location>
        <begin position="74"/>
        <end position="92"/>
    </location>
</feature>
<dbReference type="InterPro" id="IPR011545">
    <property type="entry name" value="DEAD/DEAH_box_helicase_dom"/>
</dbReference>
<dbReference type="SMART" id="SM00490">
    <property type="entry name" value="HELICc"/>
    <property type="match status" value="1"/>
</dbReference>
<evidence type="ECO:0000256" key="3">
    <source>
        <dbReference type="ARBA" id="ARBA00022741"/>
    </source>
</evidence>
<evidence type="ECO:0000256" key="2">
    <source>
        <dbReference type="ARBA" id="ARBA00012552"/>
    </source>
</evidence>
<organism evidence="15">
    <name type="scientific">Brassica campestris</name>
    <name type="common">Field mustard</name>
    <dbReference type="NCBI Taxonomy" id="3711"/>
    <lineage>
        <taxon>Eukaryota</taxon>
        <taxon>Viridiplantae</taxon>
        <taxon>Streptophyta</taxon>
        <taxon>Embryophyta</taxon>
        <taxon>Tracheophyta</taxon>
        <taxon>Spermatophyta</taxon>
        <taxon>Magnoliopsida</taxon>
        <taxon>eudicotyledons</taxon>
        <taxon>Gunneridae</taxon>
        <taxon>Pentapetalae</taxon>
        <taxon>rosids</taxon>
        <taxon>malvids</taxon>
        <taxon>Brassicales</taxon>
        <taxon>Brassicaceae</taxon>
        <taxon>Brassiceae</taxon>
        <taxon>Brassica</taxon>
    </lineage>
</organism>
<evidence type="ECO:0000256" key="10">
    <source>
        <dbReference type="ARBA" id="ARBA00059197"/>
    </source>
</evidence>
<evidence type="ECO:0000256" key="4">
    <source>
        <dbReference type="ARBA" id="ARBA00022801"/>
    </source>
</evidence>
<keyword evidence="4" id="KW-0378">Hydrolase</keyword>
<comment type="similarity">
    <text evidence="9">Belongs to the DEAD box helicase family. DECD subfamily.</text>
</comment>
<keyword evidence="12" id="KW-0472">Membrane</keyword>
<evidence type="ECO:0000256" key="8">
    <source>
        <dbReference type="ARBA" id="ARBA00023242"/>
    </source>
</evidence>
<dbReference type="PROSITE" id="PS51194">
    <property type="entry name" value="HELICASE_CTER"/>
    <property type="match status" value="1"/>
</dbReference>
<dbReference type="Pfam" id="PF00270">
    <property type="entry name" value="DEAD"/>
    <property type="match status" value="1"/>
</dbReference>
<evidence type="ECO:0000313" key="15">
    <source>
        <dbReference type="EMBL" id="VDD20085.1"/>
    </source>
</evidence>
<protein>
    <recommendedName>
        <fullName evidence="2">RNA helicase</fullName>
        <ecNumber evidence="2">3.6.4.13</ecNumber>
    </recommendedName>
</protein>
<dbReference type="PANTHER" id="PTHR47958">
    <property type="entry name" value="ATP-DEPENDENT RNA HELICASE DBP3"/>
    <property type="match status" value="1"/>
</dbReference>
<feature type="transmembrane region" description="Helical" evidence="12">
    <location>
        <begin position="305"/>
        <end position="325"/>
    </location>
</feature>
<dbReference type="GO" id="GO:0005634">
    <property type="term" value="C:nucleus"/>
    <property type="evidence" value="ECO:0007669"/>
    <property type="project" value="UniProtKB-SubCell"/>
</dbReference>
<feature type="domain" description="Helicase C-terminal" evidence="14">
    <location>
        <begin position="372"/>
        <end position="517"/>
    </location>
</feature>
<proteinExistence type="inferred from homology"/>
<feature type="domain" description="Helicase ATP-binding" evidence="13">
    <location>
        <begin position="102"/>
        <end position="275"/>
    </location>
</feature>
<comment type="function">
    <text evidence="10">ATP-dependent RNA helicase involved in pre-mRNA splicing. Required for the export of mRNA out of the nucleus. In addition to ssRNA and dsRNA, binds dsDNA, but not ssDNA.</text>
</comment>
<dbReference type="PROSITE" id="PS51192">
    <property type="entry name" value="HELICASE_ATP_BIND_1"/>
    <property type="match status" value="1"/>
</dbReference>
<evidence type="ECO:0000256" key="6">
    <source>
        <dbReference type="ARBA" id="ARBA00022840"/>
    </source>
</evidence>
<dbReference type="InterPro" id="IPR001650">
    <property type="entry name" value="Helicase_C-like"/>
</dbReference>
<dbReference type="FunFam" id="3.40.50.300:FF:000111">
    <property type="entry name" value="DEAD-box ATP-dependent RNA helicase"/>
    <property type="match status" value="1"/>
</dbReference>
<keyword evidence="12" id="KW-1133">Transmembrane helix</keyword>
<dbReference type="CDD" id="cd17950">
    <property type="entry name" value="DEADc_DDX39"/>
    <property type="match status" value="1"/>
</dbReference>
<keyword evidence="7" id="KW-0694">RNA-binding</keyword>
<keyword evidence="12" id="KW-0812">Transmembrane</keyword>
<evidence type="ECO:0000256" key="9">
    <source>
        <dbReference type="ARBA" id="ARBA00038213"/>
    </source>
</evidence>
<reference evidence="15" key="1">
    <citation type="submission" date="2018-11" db="EMBL/GenBank/DDBJ databases">
        <authorList>
            <consortium name="Genoscope - CEA"/>
            <person name="William W."/>
        </authorList>
    </citation>
    <scope>NUCLEOTIDE SEQUENCE</scope>
</reference>
<dbReference type="InterPro" id="IPR027417">
    <property type="entry name" value="P-loop_NTPase"/>
</dbReference>
<gene>
    <name evidence="15" type="ORF">BRAA10T44709Z</name>
</gene>
<dbReference type="CDD" id="cd18787">
    <property type="entry name" value="SF2_C_DEAD"/>
    <property type="match status" value="1"/>
</dbReference>
<dbReference type="GO" id="GO:0003724">
    <property type="term" value="F:RNA helicase activity"/>
    <property type="evidence" value="ECO:0007669"/>
    <property type="project" value="UniProtKB-EC"/>
</dbReference>
<dbReference type="GO" id="GO:0005524">
    <property type="term" value="F:ATP binding"/>
    <property type="evidence" value="ECO:0007669"/>
    <property type="project" value="UniProtKB-KW"/>
</dbReference>
<name>A0A3P6DCG5_BRACM</name>
<comment type="subcellular location">
    <subcellularLocation>
        <location evidence="1">Nucleus</location>
    </subcellularLocation>
</comment>
<comment type="subunit">
    <text evidence="11">Interacts with ALY2 and MOS11.</text>
</comment>
<sequence>MGDARDNEAYEEELLDYEEEDEKVLDSGNKVNGDAVKKGYVGIHSSGFRDFLLKPELLRAIVDSGFEHPSEGKFISVFLIILTFPMFLYNFIVGRYVQHECIPQAILGMDVICQAKSGMGKTAVFVLSTLQQIEPSPGQVSALILCHTRELAYQICNEFVRFSTYLPDTKVSVFYGGVNNKIHKDLLKNECPHIVVGTPGRVLGLARDKDLSLKNVRHFILDECDKMLESLDMRRDVQEIFKMTPHDKQVMMFSATLSKEIRPVCKKFMQDDSENWEPMKVSLSFGVALGTLERFSDVFAQWDHISPLCVFFLLMALMFRAILVFEDAKPGGRGSLFRGSPMEIYVDDEAKLTLHGLVQHYIKLSEMEKNRKLNDLLDALDFNQVVIFVKSVSRAGELNKLLIECNFPSICIHSGMSQEERLTHYKSFKEGHKRILVATDLVGRGIDIERVNIVINYDMPDSADTYLHRVGRAGRFGTKGLAITFVASASDSEVLNQVQDRFEVDIKELPEQIDTSTYSKRLLSFFTSSSKQLKCLFLVLTSDSVSSYSFAQCRLKLASSLSKNFRLQQAAWSFAAIIISSEFVF</sequence>
<dbReference type="GO" id="GO:0016787">
    <property type="term" value="F:hydrolase activity"/>
    <property type="evidence" value="ECO:0007669"/>
    <property type="project" value="UniProtKB-KW"/>
</dbReference>